<dbReference type="EMBL" id="LACB01000103">
    <property type="protein sequence ID" value="KAJ9488855.1"/>
    <property type="molecule type" value="Genomic_DNA"/>
</dbReference>
<gene>
    <name evidence="1" type="ORF">VN97_g4446</name>
</gene>
<reference evidence="1" key="2">
    <citation type="journal article" date="2016" name="Fungal Biol.">
        <title>Ochratoxin A production by Penicillium thymicola.</title>
        <authorList>
            <person name="Nguyen H.D.T."/>
            <person name="McMullin D.R."/>
            <person name="Ponomareva E."/>
            <person name="Riley R."/>
            <person name="Pomraning K.R."/>
            <person name="Baker S.E."/>
            <person name="Seifert K.A."/>
        </authorList>
    </citation>
    <scope>NUCLEOTIDE SEQUENCE</scope>
    <source>
        <strain evidence="1">DAOM 180753</strain>
    </source>
</reference>
<keyword evidence="2" id="KW-1185">Reference proteome</keyword>
<reference evidence="1" key="1">
    <citation type="submission" date="2015-06" db="EMBL/GenBank/DDBJ databases">
        <authorList>
            <person name="Nguyen H."/>
        </authorList>
    </citation>
    <scope>NUCLEOTIDE SEQUENCE</scope>
    <source>
        <strain evidence="1">DAOM 180753</strain>
    </source>
</reference>
<evidence type="ECO:0000313" key="2">
    <source>
        <dbReference type="Proteomes" id="UP001227192"/>
    </source>
</evidence>
<name>A0AAI9TL87_PENTH</name>
<protein>
    <submittedName>
        <fullName evidence="1">Uncharacterized protein</fullName>
    </submittedName>
</protein>
<proteinExistence type="predicted"/>
<dbReference type="Proteomes" id="UP001227192">
    <property type="component" value="Unassembled WGS sequence"/>
</dbReference>
<organism evidence="1 2">
    <name type="scientific">Penicillium thymicola</name>
    <dbReference type="NCBI Taxonomy" id="293382"/>
    <lineage>
        <taxon>Eukaryota</taxon>
        <taxon>Fungi</taxon>
        <taxon>Dikarya</taxon>
        <taxon>Ascomycota</taxon>
        <taxon>Pezizomycotina</taxon>
        <taxon>Eurotiomycetes</taxon>
        <taxon>Eurotiomycetidae</taxon>
        <taxon>Eurotiales</taxon>
        <taxon>Aspergillaceae</taxon>
        <taxon>Penicillium</taxon>
    </lineage>
</organism>
<comment type="caution">
    <text evidence="1">The sequence shown here is derived from an EMBL/GenBank/DDBJ whole genome shotgun (WGS) entry which is preliminary data.</text>
</comment>
<accession>A0AAI9TL87</accession>
<dbReference type="AlphaFoldDB" id="A0AAI9TL87"/>
<sequence length="108" mass="12199">MIGSLGFLTGFVVVHPKLQSQKWRLLRLSTFVATGLSAFGPIIHAANIFLYEQLDQQAGLRYYYLEGLVIVIGSCFTRHISRSREDPEALTFGDRLTRCSTSQLYSVR</sequence>
<evidence type="ECO:0000313" key="1">
    <source>
        <dbReference type="EMBL" id="KAJ9488855.1"/>
    </source>
</evidence>